<feature type="compositionally biased region" description="Acidic residues" evidence="1">
    <location>
        <begin position="1240"/>
        <end position="1254"/>
    </location>
</feature>
<dbReference type="EMBL" id="ML769730">
    <property type="protein sequence ID" value="KAE9388710.1"/>
    <property type="molecule type" value="Genomic_DNA"/>
</dbReference>
<keyword evidence="3" id="KW-1185">Reference proteome</keyword>
<dbReference type="OrthoDB" id="3067735at2759"/>
<proteinExistence type="predicted"/>
<feature type="region of interest" description="Disordered" evidence="1">
    <location>
        <begin position="939"/>
        <end position="964"/>
    </location>
</feature>
<gene>
    <name evidence="2" type="ORF">BT96DRAFT_926911</name>
</gene>
<sequence length="1746" mass="191845">MDSSSGSYSVGAGSLASAAGKRKADDVTYVEDADIEAPGDASEELEDFTSMKRFKFGPGLKEYSERRLVKKLPINVNNLALPHRFLESSATSVRDVKKLPVNRKYANTNDVAGFFSPADSPSRAQDGGLVEYVGIGNPLPQEYRGPLSRPDFSGEIQGITHPKVILQQHGSPDALQPANQIVSTLQAQSEKGDVELPTFNVESVNPVYPSPSQSHDEHVAHWATSIDSTYLEFVQESESGIPNAGSQVSNTESMSVESPNAENDRPTGNDALTTETLLVESSNVQNNQAIPLPQDHDEELRTLTAYYASQGVDVTQTEFIAWASSQMCHSEPDSGINGTGSDVSDFESMSAESPNAENDQPTRNSASTTETLLVESSNVQSDQAIPLPPQDQDEELCALTAYYASQGVDVTQPEFIAWVSSKVDRSNSAASGIDETGSDFSGTERVSVEFPNAENDQPTASTTEYSNVQNDQAIPLPSQDQDKELRALAAYYASQGVDVTQPEFIAWASSEVNRSASEPGIGNTGSEVSDTESISVESPIAGNDQFTRNGASTIETLLVESSNVQNDQAIPLPSQDQDEDLRDFMAYYASQEVNITQPEFIAWVPKVDRSESASGIDDTGSEFSETESVSVESPNVENDQSTASTIESSIVQNDQAIPLPSQDQDEELRALAAYYASQGVDVTQPEFITWASSEVNHSVSEPGIDNTWSEVSDAESISVGSPNAENDQPTISTTESSNVQNDQAIPLPLQDQDKELRALAAYYASQGVDVTQPEFIAWALSEVNRSASEPGIDNTGSEVSDAESISVESPIAGNDQFTRNGASTIETLLVESSNVQNDQAIPLPSQDQDEDLRDFMAYYFPRLRVVSTCDLPMCRNDASIPLPIAGPRLRSLCRRLVRADVTQLEFITWASRAVNHSVSEPGIDNTWSEVFDIESISVESPNAENDQPTASTTEYSNAQNDQAIPLPSQDQAKELRALAAYYASQGVDVTQPEFIAWASSEVNRSASEPGIGNTGSDVSDTESISVESPNAENHEPTASTTEYSNVQNDQAIPLPSQDQDKELRALAAYYASQGVDVTQPEFITWASSKVHRSELESGIDGTGIEVSDAKGVSVEFPNADIPLPSHDRDEELRALTAHYASQGVDVAHPEFIAWACSQVHRFQSEYLVSTPTNTNCSIPGAWHPETVGEHNTPLPSNMRQHPVQIEEVPEVDTYRRKNHLGPKDPLLRPITPGDVMDYGADTEDNDGDGEEDEVNSGHGPSRGGFFQEADGSFNGDQQSFPSATHFHTTGGEPQSRFTSRDTRMQLDAGPGNTAGSYGRESSPLTDIPNSPQPHARTLLNEEEAMRSLEAELNSLINGPVKSPSMKKHFTDLMNLSKADRAKLEYLLEKCYKYVGAVPYTGEVPDNHEEDLFSDCGPKPKLYKRPQHRPQGRVNLAEKVRYEVARLMKVFDSDEYRDVEPASSSQCDADSDPASGRKRLITVSPIDLKLWKERLRSGPSLEDFVLQLDAGVQTPWNKAACVVFCDHFCSKEEHRGYKRDMVKKAFMARITQLKRHFKYQGREKTTERLDEERLARRLARRGTLLDRRIRAFRIIYSTQTGPLGDLARFISYLCDECMSGDETGPDHKYIKTTVRWRSQELTDFLHLLSAFHLKLRYRGNGKYSNGVFPHARYPSMRPESVFEIDAAPRCLPINWYNPSWLAFDKNRAQALAPGPAVSLQLPDGPRQEAARFLEVYHRTTWPKPSEQ</sequence>
<name>A0A6A4GTS2_9AGAR</name>
<feature type="compositionally biased region" description="Polar residues" evidence="1">
    <location>
        <begin position="718"/>
        <end position="743"/>
    </location>
</feature>
<feature type="compositionally biased region" description="Polar residues" evidence="1">
    <location>
        <begin position="237"/>
        <end position="261"/>
    </location>
</feature>
<dbReference type="Proteomes" id="UP000799118">
    <property type="component" value="Unassembled WGS sequence"/>
</dbReference>
<feature type="region of interest" description="Disordered" evidence="1">
    <location>
        <begin position="1215"/>
        <end position="1334"/>
    </location>
</feature>
<feature type="region of interest" description="Disordered" evidence="1">
    <location>
        <begin position="700"/>
        <end position="744"/>
    </location>
</feature>
<evidence type="ECO:0000256" key="1">
    <source>
        <dbReference type="SAM" id="MobiDB-lite"/>
    </source>
</evidence>
<accession>A0A6A4GTS2</accession>
<organism evidence="2 3">
    <name type="scientific">Gymnopus androsaceus JB14</name>
    <dbReference type="NCBI Taxonomy" id="1447944"/>
    <lineage>
        <taxon>Eukaryota</taxon>
        <taxon>Fungi</taxon>
        <taxon>Dikarya</taxon>
        <taxon>Basidiomycota</taxon>
        <taxon>Agaricomycotina</taxon>
        <taxon>Agaricomycetes</taxon>
        <taxon>Agaricomycetidae</taxon>
        <taxon>Agaricales</taxon>
        <taxon>Marasmiineae</taxon>
        <taxon>Omphalotaceae</taxon>
        <taxon>Gymnopus</taxon>
    </lineage>
</organism>
<reference evidence="2" key="1">
    <citation type="journal article" date="2019" name="Environ. Microbiol.">
        <title>Fungal ecological strategies reflected in gene transcription - a case study of two litter decomposers.</title>
        <authorList>
            <person name="Barbi F."/>
            <person name="Kohler A."/>
            <person name="Barry K."/>
            <person name="Baskaran P."/>
            <person name="Daum C."/>
            <person name="Fauchery L."/>
            <person name="Ihrmark K."/>
            <person name="Kuo A."/>
            <person name="LaButti K."/>
            <person name="Lipzen A."/>
            <person name="Morin E."/>
            <person name="Grigoriev I.V."/>
            <person name="Henrissat B."/>
            <person name="Lindahl B."/>
            <person name="Martin F."/>
        </authorList>
    </citation>
    <scope>NUCLEOTIDE SEQUENCE</scope>
    <source>
        <strain evidence="2">JB14</strain>
    </source>
</reference>
<feature type="compositionally biased region" description="Polar residues" evidence="1">
    <location>
        <begin position="1014"/>
        <end position="1050"/>
    </location>
</feature>
<feature type="compositionally biased region" description="Low complexity" evidence="1">
    <location>
        <begin position="1"/>
        <end position="19"/>
    </location>
</feature>
<feature type="region of interest" description="Disordered" evidence="1">
    <location>
        <begin position="1"/>
        <end position="25"/>
    </location>
</feature>
<evidence type="ECO:0000313" key="2">
    <source>
        <dbReference type="EMBL" id="KAE9388710.1"/>
    </source>
</evidence>
<feature type="region of interest" description="Disordered" evidence="1">
    <location>
        <begin position="1002"/>
        <end position="1053"/>
    </location>
</feature>
<protein>
    <submittedName>
        <fullName evidence="2">Uncharacterized protein</fullName>
    </submittedName>
</protein>
<feature type="compositionally biased region" description="Polar residues" evidence="1">
    <location>
        <begin position="939"/>
        <end position="962"/>
    </location>
</feature>
<feature type="compositionally biased region" description="Polar residues" evidence="1">
    <location>
        <begin position="350"/>
        <end position="369"/>
    </location>
</feature>
<feature type="compositionally biased region" description="Polar residues" evidence="1">
    <location>
        <begin position="1274"/>
        <end position="1297"/>
    </location>
</feature>
<feature type="region of interest" description="Disordered" evidence="1">
    <location>
        <begin position="237"/>
        <end position="270"/>
    </location>
</feature>
<feature type="region of interest" description="Disordered" evidence="1">
    <location>
        <begin position="611"/>
        <end position="643"/>
    </location>
</feature>
<feature type="compositionally biased region" description="Low complexity" evidence="1">
    <location>
        <begin position="621"/>
        <end position="637"/>
    </location>
</feature>
<feature type="compositionally biased region" description="Polar residues" evidence="1">
    <location>
        <begin position="454"/>
        <end position="472"/>
    </location>
</feature>
<feature type="region of interest" description="Disordered" evidence="1">
    <location>
        <begin position="449"/>
        <end position="476"/>
    </location>
</feature>
<feature type="region of interest" description="Disordered" evidence="1">
    <location>
        <begin position="328"/>
        <end position="369"/>
    </location>
</feature>
<evidence type="ECO:0000313" key="3">
    <source>
        <dbReference type="Proteomes" id="UP000799118"/>
    </source>
</evidence>